<organism evidence="6 7">
    <name type="scientific">Mesorhizobium opportunistum</name>
    <dbReference type="NCBI Taxonomy" id="593909"/>
    <lineage>
        <taxon>Bacteria</taxon>
        <taxon>Pseudomonadati</taxon>
        <taxon>Pseudomonadota</taxon>
        <taxon>Alphaproteobacteria</taxon>
        <taxon>Hyphomicrobiales</taxon>
        <taxon>Phyllobacteriaceae</taxon>
        <taxon>Mesorhizobium</taxon>
    </lineage>
</organism>
<evidence type="ECO:0000256" key="3">
    <source>
        <dbReference type="SAM" id="MobiDB-lite"/>
    </source>
</evidence>
<evidence type="ECO:0000256" key="1">
    <source>
        <dbReference type="ARBA" id="ARBA00022729"/>
    </source>
</evidence>
<proteinExistence type="predicted"/>
<dbReference type="InterPro" id="IPR019554">
    <property type="entry name" value="Soluble_ligand-bd"/>
</dbReference>
<dbReference type="InterPro" id="IPR049712">
    <property type="entry name" value="Poly_export"/>
</dbReference>
<dbReference type="Gene3D" id="3.10.560.10">
    <property type="entry name" value="Outer membrane lipoprotein wza domain like"/>
    <property type="match status" value="1"/>
</dbReference>
<dbReference type="PANTHER" id="PTHR33619">
    <property type="entry name" value="POLYSACCHARIDE EXPORT PROTEIN GFCE-RELATED"/>
    <property type="match status" value="1"/>
</dbReference>
<evidence type="ECO:0000313" key="7">
    <source>
        <dbReference type="Proteomes" id="UP001464387"/>
    </source>
</evidence>
<feature type="compositionally biased region" description="Polar residues" evidence="3">
    <location>
        <begin position="583"/>
        <end position="601"/>
    </location>
</feature>
<evidence type="ECO:0000313" key="6">
    <source>
        <dbReference type="EMBL" id="MER8936766.1"/>
    </source>
</evidence>
<dbReference type="Pfam" id="PF02563">
    <property type="entry name" value="Poly_export"/>
    <property type="match status" value="1"/>
</dbReference>
<dbReference type="Pfam" id="PF10531">
    <property type="entry name" value="SLBB"/>
    <property type="match status" value="1"/>
</dbReference>
<evidence type="ECO:0000259" key="5">
    <source>
        <dbReference type="Pfam" id="PF10531"/>
    </source>
</evidence>
<evidence type="ECO:0000259" key="4">
    <source>
        <dbReference type="Pfam" id="PF02563"/>
    </source>
</evidence>
<gene>
    <name evidence="6" type="ORF">NKI33_27905</name>
</gene>
<name>A0ABV1YNN7_9HYPH</name>
<keyword evidence="7" id="KW-1185">Reference proteome</keyword>
<dbReference type="EMBL" id="JAMYPJ010000056">
    <property type="protein sequence ID" value="MER8936766.1"/>
    <property type="molecule type" value="Genomic_DNA"/>
</dbReference>
<evidence type="ECO:0000256" key="2">
    <source>
        <dbReference type="SAM" id="Coils"/>
    </source>
</evidence>
<keyword evidence="1" id="KW-0732">Signal</keyword>
<accession>A0ABV1YNN7</accession>
<reference evidence="6 7" key="1">
    <citation type="journal article" date="2024" name="Proc. Natl. Acad. Sci. U.S.A.">
        <title>The evolutionary genomics of adaptation to stress in wild rhizobium bacteria.</title>
        <authorList>
            <person name="Kehlet-Delgado H."/>
            <person name="Montoya A.P."/>
            <person name="Jensen K.T."/>
            <person name="Wendlandt C.E."/>
            <person name="Dexheimer C."/>
            <person name="Roberts M."/>
            <person name="Torres Martinez L."/>
            <person name="Friesen M.L."/>
            <person name="Griffitts J.S."/>
            <person name="Porter S.S."/>
        </authorList>
    </citation>
    <scope>NUCLEOTIDE SEQUENCE [LARGE SCALE GENOMIC DNA]</scope>
    <source>
        <strain evidence="6 7">M0729</strain>
    </source>
</reference>
<dbReference type="PANTHER" id="PTHR33619:SF3">
    <property type="entry name" value="POLYSACCHARIDE EXPORT PROTEIN GFCE-RELATED"/>
    <property type="match status" value="1"/>
</dbReference>
<feature type="domain" description="Polysaccharide export protein N-terminal" evidence="4">
    <location>
        <begin position="189"/>
        <end position="269"/>
    </location>
</feature>
<dbReference type="RefSeq" id="WP_287277532.1">
    <property type="nucleotide sequence ID" value="NZ_JAMYMY010000013.1"/>
</dbReference>
<feature type="region of interest" description="Disordered" evidence="3">
    <location>
        <begin position="576"/>
        <end position="617"/>
    </location>
</feature>
<feature type="coiled-coil region" evidence="2">
    <location>
        <begin position="451"/>
        <end position="514"/>
    </location>
</feature>
<feature type="domain" description="Soluble ligand binding" evidence="5">
    <location>
        <begin position="287"/>
        <end position="317"/>
    </location>
</feature>
<protein>
    <submittedName>
        <fullName evidence="6">Polysaccharide biosynthesis/export family protein</fullName>
    </submittedName>
</protein>
<sequence length="617" mass="64703">MPVTPSSQAGGRRGTKAVLLVFGLSGVAALGGGAVRNWEPINWKVIGAVSRAVAQKVNDASGAAAQKVEDVSGAVVQKVEDVSGVVVQKVDDVSAAVVQKVSAAIDSWQDQPVRATAESSAIVLGPGASAVTLGSAAPAVPTSTERPKTLSTGPDASAVALVERNAVPAVPTSAQRLLSTAPDLPTGSQFGVGDRLKVVFYERVDIEEDKWGGASSASALRGIVQRPELSGEYTVQEDGTISMPLLGSISVANRSAQQVQADLAATFEQLLGRKGLVNILSLERPPIYVLGPVKNSGSFKYAPGMTILHAIALAGGLDRSPGEPWQKIEAVRETQRRGGAIDAISKLLARVAVLKAERDGTAPKIPRQLLEIAGATEAANLVSEQSDRRKAVATTRKDRERTILRALEAARQDVAAYGHMDSLDELVKLREDRVNSMRTLVNRNVLSMTVMDQVRSELSDAQQRRQDALNQYAMAKQRLASLEAEALQTQADLRNDLEVEIESTETQIAANTRDLNASEGVLDTLPMNRAQAVNANSVTYQIVRQSAAGPVSIESPGMTLLQPGDLVNIIVAEGEPDALGGSPVSTSSLTGESSPAGSTLNDAGPGSEVAEQPIGPN</sequence>
<keyword evidence="2" id="KW-0175">Coiled coil</keyword>
<dbReference type="Proteomes" id="UP001464387">
    <property type="component" value="Unassembled WGS sequence"/>
</dbReference>
<comment type="caution">
    <text evidence="6">The sequence shown here is derived from an EMBL/GenBank/DDBJ whole genome shotgun (WGS) entry which is preliminary data.</text>
</comment>
<dbReference type="InterPro" id="IPR003715">
    <property type="entry name" value="Poly_export_N"/>
</dbReference>
<dbReference type="Gene3D" id="3.30.1950.10">
    <property type="entry name" value="wza like domain"/>
    <property type="match status" value="1"/>
</dbReference>